<dbReference type="GO" id="GO:0003677">
    <property type="term" value="F:DNA binding"/>
    <property type="evidence" value="ECO:0007669"/>
    <property type="project" value="UniProtKB-KW"/>
</dbReference>
<protein>
    <submittedName>
        <fullName evidence="5">DNA-binding transcriptional regulator, MarR family</fullName>
    </submittedName>
</protein>
<evidence type="ECO:0000256" key="1">
    <source>
        <dbReference type="ARBA" id="ARBA00023015"/>
    </source>
</evidence>
<evidence type="ECO:0000313" key="5">
    <source>
        <dbReference type="EMBL" id="SKC69542.1"/>
    </source>
</evidence>
<dbReference type="GO" id="GO:0003700">
    <property type="term" value="F:DNA-binding transcription factor activity"/>
    <property type="evidence" value="ECO:0007669"/>
    <property type="project" value="InterPro"/>
</dbReference>
<dbReference type="PROSITE" id="PS50995">
    <property type="entry name" value="HTH_MARR_2"/>
    <property type="match status" value="1"/>
</dbReference>
<keyword evidence="3" id="KW-0804">Transcription</keyword>
<dbReference type="PANTHER" id="PTHR42756:SF1">
    <property type="entry name" value="TRANSCRIPTIONAL REPRESSOR OF EMRAB OPERON"/>
    <property type="match status" value="1"/>
</dbReference>
<gene>
    <name evidence="5" type="ORF">SAMN02194393_02272</name>
</gene>
<dbReference type="Proteomes" id="UP000190285">
    <property type="component" value="Unassembled WGS sequence"/>
</dbReference>
<dbReference type="PRINTS" id="PR00598">
    <property type="entry name" value="HTHMARR"/>
</dbReference>
<dbReference type="Gene3D" id="1.10.10.10">
    <property type="entry name" value="Winged helix-like DNA-binding domain superfamily/Winged helix DNA-binding domain"/>
    <property type="match status" value="1"/>
</dbReference>
<dbReference type="SUPFAM" id="SSF46785">
    <property type="entry name" value="Winged helix' DNA-binding domain"/>
    <property type="match status" value="1"/>
</dbReference>
<keyword evidence="2 5" id="KW-0238">DNA-binding</keyword>
<evidence type="ECO:0000313" key="6">
    <source>
        <dbReference type="Proteomes" id="UP000190285"/>
    </source>
</evidence>
<evidence type="ECO:0000259" key="4">
    <source>
        <dbReference type="PROSITE" id="PS50995"/>
    </source>
</evidence>
<feature type="domain" description="HTH marR-type" evidence="4">
    <location>
        <begin position="1"/>
        <end position="136"/>
    </location>
</feature>
<dbReference type="PROSITE" id="PS01117">
    <property type="entry name" value="HTH_MARR_1"/>
    <property type="match status" value="1"/>
</dbReference>
<keyword evidence="1" id="KW-0805">Transcription regulation</keyword>
<dbReference type="OrthoDB" id="795750at2"/>
<dbReference type="SMART" id="SM00347">
    <property type="entry name" value="HTH_MARR"/>
    <property type="match status" value="1"/>
</dbReference>
<dbReference type="InterPro" id="IPR036388">
    <property type="entry name" value="WH-like_DNA-bd_sf"/>
</dbReference>
<dbReference type="RefSeq" id="WP_079491729.1">
    <property type="nucleotide sequence ID" value="NZ_FUZT01000005.1"/>
</dbReference>
<name>A0A1T5L0D0_9FIRM</name>
<sequence>MELIEQIGSIFSRLYRKRMEIISRELKHLKITTNQSIHLVNINRYPGLNQMELSNILSIDKATVSKTLRNLEKRGFVNKVLDDDDRRYYKLFLSDKGVMIVNKIKIVLEDIWIQNLNEISKEERIAFLNTLNKIYENTMSYKSS</sequence>
<proteinExistence type="predicted"/>
<reference evidence="5 6" key="1">
    <citation type="submission" date="2017-02" db="EMBL/GenBank/DDBJ databases">
        <authorList>
            <person name="Peterson S.W."/>
        </authorList>
    </citation>
    <scope>NUCLEOTIDE SEQUENCE [LARGE SCALE GENOMIC DNA]</scope>
    <source>
        <strain evidence="5 6">M1</strain>
    </source>
</reference>
<evidence type="ECO:0000256" key="2">
    <source>
        <dbReference type="ARBA" id="ARBA00023125"/>
    </source>
</evidence>
<dbReference type="STRING" id="36842.SAMN02194393_02272"/>
<dbReference type="InterPro" id="IPR036390">
    <property type="entry name" value="WH_DNA-bd_sf"/>
</dbReference>
<dbReference type="Pfam" id="PF01047">
    <property type="entry name" value="MarR"/>
    <property type="match status" value="1"/>
</dbReference>
<evidence type="ECO:0000256" key="3">
    <source>
        <dbReference type="ARBA" id="ARBA00023163"/>
    </source>
</evidence>
<dbReference type="InterPro" id="IPR023187">
    <property type="entry name" value="Tscrpt_reg_MarR-type_CS"/>
</dbReference>
<dbReference type="InterPro" id="IPR000835">
    <property type="entry name" value="HTH_MarR-typ"/>
</dbReference>
<keyword evidence="6" id="KW-1185">Reference proteome</keyword>
<dbReference type="EMBL" id="FUZT01000005">
    <property type="protein sequence ID" value="SKC69542.1"/>
    <property type="molecule type" value="Genomic_DNA"/>
</dbReference>
<dbReference type="AlphaFoldDB" id="A0A1T5L0D0"/>
<organism evidence="5 6">
    <name type="scientific">Maledivibacter halophilus</name>
    <dbReference type="NCBI Taxonomy" id="36842"/>
    <lineage>
        <taxon>Bacteria</taxon>
        <taxon>Bacillati</taxon>
        <taxon>Bacillota</taxon>
        <taxon>Clostridia</taxon>
        <taxon>Peptostreptococcales</taxon>
        <taxon>Caminicellaceae</taxon>
        <taxon>Maledivibacter</taxon>
    </lineage>
</organism>
<dbReference type="PANTHER" id="PTHR42756">
    <property type="entry name" value="TRANSCRIPTIONAL REGULATOR, MARR"/>
    <property type="match status" value="1"/>
</dbReference>
<accession>A0A1T5L0D0</accession>